<evidence type="ECO:0000256" key="3">
    <source>
        <dbReference type="SAM" id="MobiDB-lite"/>
    </source>
</evidence>
<dbReference type="RefSeq" id="WP_143081973.1">
    <property type="nucleotide sequence ID" value="NZ_CVPC01000013.1"/>
</dbReference>
<dbReference type="Gene3D" id="3.40.50.300">
    <property type="entry name" value="P-loop containing nucleotide triphosphate hydrolases"/>
    <property type="match status" value="1"/>
</dbReference>
<feature type="region of interest" description="Disordered" evidence="3">
    <location>
        <begin position="115"/>
        <end position="190"/>
    </location>
</feature>
<dbReference type="AlphaFoldDB" id="A0A0U1NN48"/>
<evidence type="ECO:0000256" key="1">
    <source>
        <dbReference type="ARBA" id="ARBA00022741"/>
    </source>
</evidence>
<dbReference type="OrthoDB" id="7322951at2"/>
<keyword evidence="2" id="KW-0342">GTP-binding</keyword>
<dbReference type="STRING" id="282199.GCA_001049735_02212"/>
<reference evidence="5 6" key="1">
    <citation type="submission" date="2015-04" db="EMBL/GenBank/DDBJ databases">
        <authorList>
            <person name="Syromyatnikov M.Y."/>
            <person name="Popov V.N."/>
        </authorList>
    </citation>
    <scope>NUCLEOTIDE SEQUENCE [LARGE SCALE GENOMIC DNA]</scope>
    <source>
        <strain evidence="5 6">CECT 5292</strain>
    </source>
</reference>
<feature type="compositionally biased region" description="Polar residues" evidence="3">
    <location>
        <begin position="145"/>
        <end position="176"/>
    </location>
</feature>
<name>A0A0U1NN48_9RHOB</name>
<dbReference type="GO" id="GO:0005525">
    <property type="term" value="F:GTP binding"/>
    <property type="evidence" value="ECO:0007669"/>
    <property type="project" value="UniProtKB-KW"/>
</dbReference>
<dbReference type="EMBL" id="CVQV01000013">
    <property type="protein sequence ID" value="CRK76156.1"/>
    <property type="molecule type" value="Genomic_DNA"/>
</dbReference>
<protein>
    <submittedName>
        <fullName evidence="5">Flagellar biosynthesis regulator FlhF</fullName>
    </submittedName>
</protein>
<organism evidence="5 6">
    <name type="scientific">Nereida ignava</name>
    <dbReference type="NCBI Taxonomy" id="282199"/>
    <lineage>
        <taxon>Bacteria</taxon>
        <taxon>Pseudomonadati</taxon>
        <taxon>Pseudomonadota</taxon>
        <taxon>Alphaproteobacteria</taxon>
        <taxon>Rhodobacterales</taxon>
        <taxon>Roseobacteraceae</taxon>
        <taxon>Nereida</taxon>
    </lineage>
</organism>
<keyword evidence="5" id="KW-0966">Cell projection</keyword>
<dbReference type="InterPro" id="IPR000897">
    <property type="entry name" value="SRP54_GTPase_dom"/>
</dbReference>
<dbReference type="InterPro" id="IPR027417">
    <property type="entry name" value="P-loop_NTPase"/>
</dbReference>
<keyword evidence="5" id="KW-0969">Cilium</keyword>
<evidence type="ECO:0000313" key="6">
    <source>
        <dbReference type="Proteomes" id="UP000048949"/>
    </source>
</evidence>
<feature type="domain" description="SRP54-type proteins GTP-binding" evidence="4">
    <location>
        <begin position="278"/>
        <end position="337"/>
    </location>
</feature>
<dbReference type="Pfam" id="PF00448">
    <property type="entry name" value="SRP54"/>
    <property type="match status" value="1"/>
</dbReference>
<proteinExistence type="predicted"/>
<gene>
    <name evidence="5" type="ORF">NIG5292_02213</name>
</gene>
<evidence type="ECO:0000256" key="2">
    <source>
        <dbReference type="ARBA" id="ARBA00023134"/>
    </source>
</evidence>
<dbReference type="SUPFAM" id="SSF52540">
    <property type="entry name" value="P-loop containing nucleoside triphosphate hydrolases"/>
    <property type="match status" value="1"/>
</dbReference>
<accession>A0A0U1NN48</accession>
<sequence length="481" mass="50905">MPTITVMAPDSALAMDEVIRQLGDGAYILSTSQKDGMIQIKATNEPATSAPKRLSSVKTVFEDELERQFSGAQKTALVAALGGADVAIPEGPAPKAERPTLVSVDGGLMEKVDVRSTAHSIPAPKDELTGNKGSLAEPESDAVVFSSTRTEAEGSSASEHAKDQPTSPEEVIQQSAHARDAKESQGVTSKLEEIGDRLQRLEASLGLPKLPPVISPKEPPAYNGQDFTKAGMSDAIVHRVVSQLSDNGVTPTTLELAHALASEMVGPSGGTALDADLLFVVGSSGSGKTTLAAKFAALMRETRENRTVSLVSLEDDQTPSIDLLSSLGRLINVPTTRWMIDRVEAWGTPRDRETTIVDLACSQNKLAQIWPDVVAHFAGKRCHVVLALGSGLSSGRISDALETSAILEPEVVLTKLDEFECALPELSTIVDNDARIGWLAGTRSLVGNLAQATSPIMEQYLKGCLASPDANGPEAKTERMQ</sequence>
<keyword evidence="5" id="KW-0282">Flagellum</keyword>
<dbReference type="Proteomes" id="UP000048949">
    <property type="component" value="Unassembled WGS sequence"/>
</dbReference>
<keyword evidence="1" id="KW-0547">Nucleotide-binding</keyword>
<keyword evidence="6" id="KW-1185">Reference proteome</keyword>
<dbReference type="GO" id="GO:0006614">
    <property type="term" value="P:SRP-dependent cotranslational protein targeting to membrane"/>
    <property type="evidence" value="ECO:0007669"/>
    <property type="project" value="InterPro"/>
</dbReference>
<evidence type="ECO:0000259" key="4">
    <source>
        <dbReference type="Pfam" id="PF00448"/>
    </source>
</evidence>
<evidence type="ECO:0000313" key="5">
    <source>
        <dbReference type="EMBL" id="CRK76156.1"/>
    </source>
</evidence>